<organism evidence="1 2">
    <name type="scientific">Aeromonas simiae</name>
    <dbReference type="NCBI Taxonomy" id="218936"/>
    <lineage>
        <taxon>Bacteria</taxon>
        <taxon>Pseudomonadati</taxon>
        <taxon>Pseudomonadota</taxon>
        <taxon>Gammaproteobacteria</taxon>
        <taxon>Aeromonadales</taxon>
        <taxon>Aeromonadaceae</taxon>
        <taxon>Aeromonas</taxon>
    </lineage>
</organism>
<proteinExistence type="predicted"/>
<protein>
    <submittedName>
        <fullName evidence="1">Uncharacterized protein</fullName>
    </submittedName>
</protein>
<evidence type="ECO:0000313" key="1">
    <source>
        <dbReference type="EMBL" id="QFI54393.1"/>
    </source>
</evidence>
<dbReference type="PROSITE" id="PS51257">
    <property type="entry name" value="PROKAR_LIPOPROTEIN"/>
    <property type="match status" value="1"/>
</dbReference>
<dbReference type="AlphaFoldDB" id="A0A5J6WXA9"/>
<dbReference type="KEGG" id="asim:FE240_06605"/>
<sequence length="177" mass="19345">MHVTLSKGQRLLLIATGLLVTACSQKPATAPVKPVVKAEPAPVVSRPDPNAKVQTEAVERFSFDEQYQGPAEGSLASAKALFARGYVDSALRETMLGAVHNDYPMLGLRDVRLTDPVARFLTSGRAISTAQQYLRTGLEARMGAMSDARFQQIWQSLPQNGQVRHWSARIKQVMAGR</sequence>
<dbReference type="EMBL" id="CP040449">
    <property type="protein sequence ID" value="QFI54393.1"/>
    <property type="molecule type" value="Genomic_DNA"/>
</dbReference>
<dbReference type="Proteomes" id="UP000594034">
    <property type="component" value="Chromosome"/>
</dbReference>
<name>A0A5J6WXA9_9GAMM</name>
<gene>
    <name evidence="1" type="ORF">FE240_06605</name>
</gene>
<accession>A0A5J6WXA9</accession>
<reference evidence="1 2" key="1">
    <citation type="submission" date="2019-05" db="EMBL/GenBank/DDBJ databases">
        <title>OXA-830, a novel chromosomally encoded expanded-spectrum class D beta-lactamase in Aeromonas simiae.</title>
        <authorList>
            <person name="Zhou W."/>
            <person name="Chen Q."/>
        </authorList>
    </citation>
    <scope>NUCLEOTIDE SEQUENCE [LARGE SCALE GENOMIC DNA]</scope>
    <source>
        <strain evidence="1 2">A6</strain>
    </source>
</reference>
<evidence type="ECO:0000313" key="2">
    <source>
        <dbReference type="Proteomes" id="UP000594034"/>
    </source>
</evidence>
<keyword evidence="2" id="KW-1185">Reference proteome</keyword>
<dbReference type="RefSeq" id="WP_193003873.1">
    <property type="nucleotide sequence ID" value="NZ_CP040449.1"/>
</dbReference>